<dbReference type="SUPFAM" id="SSF49452">
    <property type="entry name" value="Starch-binding domain-like"/>
    <property type="match status" value="1"/>
</dbReference>
<dbReference type="InterPro" id="IPR017853">
    <property type="entry name" value="GH"/>
</dbReference>
<sequence>MESALTRRLSDLIEINEAEGNHNMSCSGRILSIFFIILLQLLPVRAEISKAKDNKAMAHDDFLKVHYHRFSGDYQNWQLWVWTQGANNGKVVLPSEEDDYGMIFKVNLSEISEKPDLSLNGQKTKSPRILGLLPRLGEWLDKDNPERWLEKYKIESDQEIWLISDDPVIYRSKPEITPGILRALAENDETLTLVLTSLQNKTIPSATVSILDQQGEVAALSSGPPKIKEGKSHYPMISVPFRGLSKTRLNRPDMTVELPGYGKAPLWFRSYYINDTYCTDEPMGCFSTDKEILFRLFAPQAWRVSLNIYPESNRKGAKSRREMRAMTNGIWQTSIPISEADAFYTFTVWDNYGTREFTDPCAALVTSEGKDAKIKPLGSIRNSKSPAVAKSALTGQENSWPLGKPTDLIIYELHLRDFTIDSNSGVSAKGKYLGLSETGTSLENHGDLSTGLDHLTELGINAVQIMPFQNFQGPSDEGEYNWGYMPVHYNSPELWYSSSRDPQVASREIREMVKALHNKGILVIMDVVYNHTSEGSLQQTVNFNGAFPGYYYRTWEDGSLANGSGCGNEFHSEAPMAQKFIIHSMSYWIREYDVDGFRMDLMGLTDCDTLASMAAELRKIKPGLILYGEPWAAGESPLPPFSKGMQKKMDIAVFNDHFRDSLRGSVWNQERGFITSLGNRKFIPMDTLKSIVKGSIDLFTANPMETINYVAVHDNRTLRDRIEWTMAGTASADQEKMARLAMAVLITSQGVPLIHSGMEMFRTKGGEHNSYNRPDSVNMIDWKLKKTHLNTFRFLRDIIAMRKEHPLFRQTDPLAIEKNIRFAEKAGIELPDNCLGWSISAEGTDDIWKEVIVIINPCRKKVKVTLPERGEFTAAVLGDWSGGGLGETPGIKVPSNLEIPSLSAAILFR</sequence>
<dbReference type="EC" id="3.2.1.41" evidence="6"/>
<dbReference type="SUPFAM" id="SSF81296">
    <property type="entry name" value="E set domains"/>
    <property type="match status" value="1"/>
</dbReference>
<dbReference type="GO" id="GO:0030246">
    <property type="term" value="F:carbohydrate binding"/>
    <property type="evidence" value="ECO:0007669"/>
    <property type="project" value="InterPro"/>
</dbReference>
<dbReference type="Pfam" id="PF03714">
    <property type="entry name" value="PUD"/>
    <property type="match status" value="1"/>
</dbReference>
<dbReference type="NCBIfam" id="TIGR02104">
    <property type="entry name" value="pulA_typeI"/>
    <property type="match status" value="1"/>
</dbReference>
<evidence type="ECO:0000256" key="8">
    <source>
        <dbReference type="ARBA" id="ARBA00031076"/>
    </source>
</evidence>
<dbReference type="SUPFAM" id="SSF51445">
    <property type="entry name" value="(Trans)glycosidases"/>
    <property type="match status" value="1"/>
</dbReference>
<dbReference type="InterPro" id="IPR049117">
    <property type="entry name" value="pulA_all-beta"/>
</dbReference>
<keyword evidence="3" id="KW-0378">Hydrolase</keyword>
<dbReference type="Pfam" id="PF00128">
    <property type="entry name" value="Alpha-amylase"/>
    <property type="match status" value="2"/>
</dbReference>
<feature type="domain" description="Glycosyl hydrolase family 13 catalytic" evidence="9">
    <location>
        <begin position="412"/>
        <end position="802"/>
    </location>
</feature>
<dbReference type="InterPro" id="IPR005323">
    <property type="entry name" value="CBM41_pullulanase"/>
</dbReference>
<gene>
    <name evidence="10" type="primary">pulA</name>
    <name evidence="10" type="ORF">CVV64_05115</name>
</gene>
<evidence type="ECO:0000313" key="10">
    <source>
        <dbReference type="EMBL" id="PKK91150.1"/>
    </source>
</evidence>
<evidence type="ECO:0000256" key="4">
    <source>
        <dbReference type="ARBA" id="ARBA00023295"/>
    </source>
</evidence>
<evidence type="ECO:0000256" key="5">
    <source>
        <dbReference type="ARBA" id="ARBA00023965"/>
    </source>
</evidence>
<name>A0A2N1PS39_9BACT</name>
<dbReference type="InterPro" id="IPR011840">
    <property type="entry name" value="PulA_typeI"/>
</dbReference>
<dbReference type="SMART" id="SM00642">
    <property type="entry name" value="Aamy"/>
    <property type="match status" value="1"/>
</dbReference>
<dbReference type="Pfam" id="PF21653">
    <property type="entry name" value="pulA_all-beta"/>
    <property type="match status" value="1"/>
</dbReference>
<comment type="catalytic activity">
    <reaction evidence="5">
        <text>Hydrolysis of (1-&gt;6)-alpha-D-glucosidic linkages in pullulan, amylopectin and glycogen, and in the alpha- and beta-limit dextrins of amylopectin and glycogen.</text>
        <dbReference type="EC" id="3.2.1.41"/>
    </reaction>
</comment>
<dbReference type="InterPro" id="IPR013783">
    <property type="entry name" value="Ig-like_fold"/>
</dbReference>
<evidence type="ECO:0000256" key="1">
    <source>
        <dbReference type="ARBA" id="ARBA00008061"/>
    </source>
</evidence>
<dbReference type="CDD" id="cd10315">
    <property type="entry name" value="CBM41_pullulanase"/>
    <property type="match status" value="1"/>
</dbReference>
<dbReference type="Gene3D" id="2.60.40.1110">
    <property type="match status" value="1"/>
</dbReference>
<dbReference type="Gene3D" id="2.60.40.10">
    <property type="entry name" value="Immunoglobulins"/>
    <property type="match status" value="1"/>
</dbReference>
<dbReference type="EMBL" id="PGXC01000003">
    <property type="protein sequence ID" value="PKK91150.1"/>
    <property type="molecule type" value="Genomic_DNA"/>
</dbReference>
<dbReference type="PANTHER" id="PTHR43002">
    <property type="entry name" value="GLYCOGEN DEBRANCHING ENZYME"/>
    <property type="match status" value="1"/>
</dbReference>
<keyword evidence="4" id="KW-0326">Glycosidase</keyword>
<dbReference type="InterPro" id="IPR013780">
    <property type="entry name" value="Glyco_hydro_b"/>
</dbReference>
<dbReference type="GO" id="GO:0005975">
    <property type="term" value="P:carbohydrate metabolic process"/>
    <property type="evidence" value="ECO:0007669"/>
    <property type="project" value="InterPro"/>
</dbReference>
<organism evidence="10 11">
    <name type="scientific">Candidatus Wallbacteria bacterium HGW-Wallbacteria-1</name>
    <dbReference type="NCBI Taxonomy" id="2013854"/>
    <lineage>
        <taxon>Bacteria</taxon>
        <taxon>Candidatus Walliibacteriota</taxon>
    </lineage>
</organism>
<dbReference type="InterPro" id="IPR014756">
    <property type="entry name" value="Ig_E-set"/>
</dbReference>
<evidence type="ECO:0000256" key="7">
    <source>
        <dbReference type="ARBA" id="ARBA00029618"/>
    </source>
</evidence>
<dbReference type="InterPro" id="IPR006047">
    <property type="entry name" value="GH13_cat_dom"/>
</dbReference>
<dbReference type="InterPro" id="IPR013784">
    <property type="entry name" value="Carb-bd-like_fold"/>
</dbReference>
<dbReference type="Proteomes" id="UP000233256">
    <property type="component" value="Unassembled WGS sequence"/>
</dbReference>
<evidence type="ECO:0000313" key="11">
    <source>
        <dbReference type="Proteomes" id="UP000233256"/>
    </source>
</evidence>
<dbReference type="Gene3D" id="3.20.20.80">
    <property type="entry name" value="Glycosidases"/>
    <property type="match status" value="1"/>
</dbReference>
<protein>
    <recommendedName>
        <fullName evidence="6">pullulanase</fullName>
        <ecNumber evidence="6">3.2.1.41</ecNumber>
    </recommendedName>
    <alternativeName>
        <fullName evidence="7">Alpha-dextrin endo-1,6-alpha-glucosidase</fullName>
    </alternativeName>
    <alternativeName>
        <fullName evidence="8">Pullulan 6-glucanohydrolase</fullName>
    </alternativeName>
</protein>
<evidence type="ECO:0000259" key="9">
    <source>
        <dbReference type="SMART" id="SM00642"/>
    </source>
</evidence>
<keyword evidence="2" id="KW-0732">Signal</keyword>
<dbReference type="GO" id="GO:0051060">
    <property type="term" value="F:pullulanase activity"/>
    <property type="evidence" value="ECO:0007669"/>
    <property type="project" value="UniProtKB-EC"/>
</dbReference>
<proteinExistence type="inferred from homology"/>
<accession>A0A2N1PS39</accession>
<evidence type="ECO:0000256" key="2">
    <source>
        <dbReference type="ARBA" id="ARBA00022729"/>
    </source>
</evidence>
<dbReference type="InterPro" id="IPR004193">
    <property type="entry name" value="Glyco_hydro_13_N"/>
</dbReference>
<comment type="caution">
    <text evidence="10">The sequence shown here is derived from an EMBL/GenBank/DDBJ whole genome shotgun (WGS) entry which is preliminary data.</text>
</comment>
<dbReference type="Gene3D" id="2.60.40.1180">
    <property type="entry name" value="Golgi alpha-mannosidase II"/>
    <property type="match status" value="1"/>
</dbReference>
<comment type="similarity">
    <text evidence="1">Belongs to the glycosyl hydrolase 13 family.</text>
</comment>
<dbReference type="AlphaFoldDB" id="A0A2N1PS39"/>
<reference evidence="10 11" key="1">
    <citation type="journal article" date="2017" name="ISME J.">
        <title>Potential for microbial H2 and metal transformations associated with novel bacteria and archaea in deep terrestrial subsurface sediments.</title>
        <authorList>
            <person name="Hernsdorf A.W."/>
            <person name="Amano Y."/>
            <person name="Miyakawa K."/>
            <person name="Ise K."/>
            <person name="Suzuki Y."/>
            <person name="Anantharaman K."/>
            <person name="Probst A."/>
            <person name="Burstein D."/>
            <person name="Thomas B.C."/>
            <person name="Banfield J.F."/>
        </authorList>
    </citation>
    <scope>NUCLEOTIDE SEQUENCE [LARGE SCALE GENOMIC DNA]</scope>
    <source>
        <strain evidence="10">HGW-Wallbacteria-1</strain>
    </source>
</reference>
<dbReference type="CDD" id="cd11341">
    <property type="entry name" value="AmyAc_Pullulanase_LD-like"/>
    <property type="match status" value="1"/>
</dbReference>
<dbReference type="Pfam" id="PF02922">
    <property type="entry name" value="CBM_48"/>
    <property type="match status" value="1"/>
</dbReference>
<evidence type="ECO:0000256" key="3">
    <source>
        <dbReference type="ARBA" id="ARBA00022801"/>
    </source>
</evidence>
<evidence type="ECO:0000256" key="6">
    <source>
        <dbReference type="ARBA" id="ARBA00024062"/>
    </source>
</evidence>